<dbReference type="OrthoDB" id="6776168at2759"/>
<reference evidence="1 2" key="1">
    <citation type="journal article" date="2018" name="Sci. Rep.">
        <title>Genomic signatures of local adaptation to the degree of environmental predictability in rotifers.</title>
        <authorList>
            <person name="Franch-Gras L."/>
            <person name="Hahn C."/>
            <person name="Garcia-Roger E.M."/>
            <person name="Carmona M.J."/>
            <person name="Serra M."/>
            <person name="Gomez A."/>
        </authorList>
    </citation>
    <scope>NUCLEOTIDE SEQUENCE [LARGE SCALE GENOMIC DNA]</scope>
    <source>
        <strain evidence="1">HYR1</strain>
    </source>
</reference>
<dbReference type="Proteomes" id="UP000276133">
    <property type="component" value="Unassembled WGS sequence"/>
</dbReference>
<dbReference type="EMBL" id="REGN01003007">
    <property type="protein sequence ID" value="RNA24957.1"/>
    <property type="molecule type" value="Genomic_DNA"/>
</dbReference>
<evidence type="ECO:0000313" key="1">
    <source>
        <dbReference type="EMBL" id="RNA24957.1"/>
    </source>
</evidence>
<comment type="caution">
    <text evidence="1">The sequence shown here is derived from an EMBL/GenBank/DDBJ whole genome shotgun (WGS) entry which is preliminary data.</text>
</comment>
<accession>A0A3M7RNN3</accession>
<sequence length="105" mass="12260">MLRRIRKIALQIYENKIVSQKEIKFLGIKFDSELTFSAMVDEIKQRCSSPLNKKLPNGVSTITTNMKPKLIQFSLKNINVDHGVVLKRMKIFCNPLLIFKLFYEL</sequence>
<evidence type="ECO:0008006" key="3">
    <source>
        <dbReference type="Google" id="ProtNLM"/>
    </source>
</evidence>
<dbReference type="AlphaFoldDB" id="A0A3M7RNN3"/>
<proteinExistence type="predicted"/>
<name>A0A3M7RNN3_BRAPC</name>
<protein>
    <recommendedName>
        <fullName evidence="3">RNA-directed DNA polymerase from mobile element jockey-like</fullName>
    </recommendedName>
</protein>
<evidence type="ECO:0000313" key="2">
    <source>
        <dbReference type="Proteomes" id="UP000276133"/>
    </source>
</evidence>
<organism evidence="1 2">
    <name type="scientific">Brachionus plicatilis</name>
    <name type="common">Marine rotifer</name>
    <name type="synonym">Brachionus muelleri</name>
    <dbReference type="NCBI Taxonomy" id="10195"/>
    <lineage>
        <taxon>Eukaryota</taxon>
        <taxon>Metazoa</taxon>
        <taxon>Spiralia</taxon>
        <taxon>Gnathifera</taxon>
        <taxon>Rotifera</taxon>
        <taxon>Eurotatoria</taxon>
        <taxon>Monogononta</taxon>
        <taxon>Pseudotrocha</taxon>
        <taxon>Ploima</taxon>
        <taxon>Brachionidae</taxon>
        <taxon>Brachionus</taxon>
    </lineage>
</organism>
<gene>
    <name evidence="1" type="ORF">BpHYR1_033712</name>
</gene>
<keyword evidence="2" id="KW-1185">Reference proteome</keyword>